<dbReference type="EMBL" id="GBRH01266228">
    <property type="protein sequence ID" value="JAD31667.1"/>
    <property type="molecule type" value="Transcribed_RNA"/>
</dbReference>
<feature type="compositionally biased region" description="Gly residues" evidence="1">
    <location>
        <begin position="93"/>
        <end position="103"/>
    </location>
</feature>
<reference evidence="2" key="1">
    <citation type="submission" date="2014-09" db="EMBL/GenBank/DDBJ databases">
        <authorList>
            <person name="Magalhaes I.L.F."/>
            <person name="Oliveira U."/>
            <person name="Santos F.R."/>
            <person name="Vidigal T.H.D.A."/>
            <person name="Brescovit A.D."/>
            <person name="Santos A.J."/>
        </authorList>
    </citation>
    <scope>NUCLEOTIDE SEQUENCE</scope>
    <source>
        <tissue evidence="2">Shoot tissue taken approximately 20 cm above the soil surface</tissue>
    </source>
</reference>
<name>A0A0A9U1X4_ARUDO</name>
<dbReference type="PANTHER" id="PTHR48045:SF34">
    <property type="entry name" value="ISOFLAVONE 7-O-GLUCOSYLTRANSFERASE 1-LIKE"/>
    <property type="match status" value="1"/>
</dbReference>
<dbReference type="SUPFAM" id="SSF53756">
    <property type="entry name" value="UDP-Glycosyltransferase/glycogen phosphorylase"/>
    <property type="match status" value="1"/>
</dbReference>
<feature type="region of interest" description="Disordered" evidence="1">
    <location>
        <begin position="91"/>
        <end position="112"/>
    </location>
</feature>
<proteinExistence type="predicted"/>
<evidence type="ECO:0000313" key="2">
    <source>
        <dbReference type="EMBL" id="JAD31667.1"/>
    </source>
</evidence>
<dbReference type="AlphaFoldDB" id="A0A0A9U1X4"/>
<dbReference type="PANTHER" id="PTHR48045">
    <property type="entry name" value="UDP-GLYCOSYLTRANSFERASE 72B1"/>
    <property type="match status" value="1"/>
</dbReference>
<protein>
    <submittedName>
        <fullName evidence="2">Uncharacterized protein</fullName>
    </submittedName>
</protein>
<organism evidence="2">
    <name type="scientific">Arundo donax</name>
    <name type="common">Giant reed</name>
    <name type="synonym">Donax arundinaceus</name>
    <dbReference type="NCBI Taxonomy" id="35708"/>
    <lineage>
        <taxon>Eukaryota</taxon>
        <taxon>Viridiplantae</taxon>
        <taxon>Streptophyta</taxon>
        <taxon>Embryophyta</taxon>
        <taxon>Tracheophyta</taxon>
        <taxon>Spermatophyta</taxon>
        <taxon>Magnoliopsida</taxon>
        <taxon>Liliopsida</taxon>
        <taxon>Poales</taxon>
        <taxon>Poaceae</taxon>
        <taxon>PACMAD clade</taxon>
        <taxon>Arundinoideae</taxon>
        <taxon>Arundineae</taxon>
        <taxon>Arundo</taxon>
    </lineage>
</organism>
<accession>A0A0A9U1X4</accession>
<sequence length="112" mass="11347">MAEQAANAKHVADIVGAGVRVGVKTTGAKAAPELVGMAQVAEKVQELMDGSEAGRRMRARAEHVRQAARAAVGEGGTSRLALRQMVGELQSSYGGGDGDGGRINGTSNASSN</sequence>
<evidence type="ECO:0000256" key="1">
    <source>
        <dbReference type="SAM" id="MobiDB-lite"/>
    </source>
</evidence>
<reference evidence="2" key="2">
    <citation type="journal article" date="2015" name="Data Brief">
        <title>Shoot transcriptome of the giant reed, Arundo donax.</title>
        <authorList>
            <person name="Barrero R.A."/>
            <person name="Guerrero F.D."/>
            <person name="Moolhuijzen P."/>
            <person name="Goolsby J.A."/>
            <person name="Tidwell J."/>
            <person name="Bellgard S.E."/>
            <person name="Bellgard M.I."/>
        </authorList>
    </citation>
    <scope>NUCLEOTIDE SEQUENCE</scope>
    <source>
        <tissue evidence="2">Shoot tissue taken approximately 20 cm above the soil surface</tissue>
    </source>
</reference>
<dbReference type="Gene3D" id="3.40.50.2000">
    <property type="entry name" value="Glycogen Phosphorylase B"/>
    <property type="match status" value="2"/>
</dbReference>